<keyword evidence="1" id="KW-0472">Membrane</keyword>
<proteinExistence type="predicted"/>
<feature type="transmembrane region" description="Helical" evidence="1">
    <location>
        <begin position="81"/>
        <end position="102"/>
    </location>
</feature>
<comment type="caution">
    <text evidence="2">The sequence shown here is derived from an EMBL/GenBank/DDBJ whole genome shotgun (WGS) entry which is preliminary data.</text>
</comment>
<keyword evidence="3" id="KW-1185">Reference proteome</keyword>
<sequence>MDHQSSPMFSPRHIPTLFIATTFTFGGLWPFWNRRVPMLKFGLPERIASSPEAQSVFMVYSSRMTIMGVMLYTFWLKRMYSAMDIILICLGWAGVADGYVCWKEGVPGTGVFRLVSGLVLAGLGAAGITEGR</sequence>
<evidence type="ECO:0000313" key="3">
    <source>
        <dbReference type="Proteomes" id="UP001334248"/>
    </source>
</evidence>
<keyword evidence="1" id="KW-1133">Transmembrane helix</keyword>
<dbReference type="Pfam" id="PF14087">
    <property type="entry name" value="DUF4267"/>
    <property type="match status" value="1"/>
</dbReference>
<keyword evidence="1" id="KW-0812">Transmembrane</keyword>
<reference evidence="2 3" key="1">
    <citation type="journal article" date="2023" name="Res Sq">
        <title>Genomic and morphological characterization of Knufia obscura isolated from the Mars 2020 spacecraft assembly facility.</title>
        <authorList>
            <person name="Chander A.M."/>
            <person name="Teixeira M.M."/>
            <person name="Singh N.K."/>
            <person name="Williams M.P."/>
            <person name="Parker C.W."/>
            <person name="Leo P."/>
            <person name="Stajich J.E."/>
            <person name="Torok T."/>
            <person name="Tighe S."/>
            <person name="Mason C.E."/>
            <person name="Venkateswaran K."/>
        </authorList>
    </citation>
    <scope>NUCLEOTIDE SEQUENCE [LARGE SCALE GENOMIC DNA]</scope>
    <source>
        <strain evidence="2 3">CCFEE 5817</strain>
    </source>
</reference>
<gene>
    <name evidence="2" type="ORF">PMZ80_000586</name>
</gene>
<protein>
    <submittedName>
        <fullName evidence="2">Uncharacterized protein</fullName>
    </submittedName>
</protein>
<dbReference type="GeneID" id="89994035"/>
<feature type="transmembrane region" description="Helical" evidence="1">
    <location>
        <begin position="111"/>
        <end position="129"/>
    </location>
</feature>
<evidence type="ECO:0000256" key="1">
    <source>
        <dbReference type="SAM" id="Phobius"/>
    </source>
</evidence>
<organism evidence="2 3">
    <name type="scientific">Knufia obscura</name>
    <dbReference type="NCBI Taxonomy" id="1635080"/>
    <lineage>
        <taxon>Eukaryota</taxon>
        <taxon>Fungi</taxon>
        <taxon>Dikarya</taxon>
        <taxon>Ascomycota</taxon>
        <taxon>Pezizomycotina</taxon>
        <taxon>Eurotiomycetes</taxon>
        <taxon>Chaetothyriomycetidae</taxon>
        <taxon>Chaetothyriales</taxon>
        <taxon>Trichomeriaceae</taxon>
        <taxon>Knufia</taxon>
    </lineage>
</organism>
<accession>A0ABR0S1T4</accession>
<name>A0ABR0S1T4_9EURO</name>
<dbReference type="RefSeq" id="XP_064734533.1">
    <property type="nucleotide sequence ID" value="XM_064869036.1"/>
</dbReference>
<feature type="transmembrane region" description="Helical" evidence="1">
    <location>
        <begin position="12"/>
        <end position="32"/>
    </location>
</feature>
<dbReference type="InterPro" id="IPR025363">
    <property type="entry name" value="DUF4267"/>
</dbReference>
<dbReference type="Proteomes" id="UP001334248">
    <property type="component" value="Unassembled WGS sequence"/>
</dbReference>
<evidence type="ECO:0000313" key="2">
    <source>
        <dbReference type="EMBL" id="KAK5946443.1"/>
    </source>
</evidence>
<dbReference type="EMBL" id="JAVHJV010000001">
    <property type="protein sequence ID" value="KAK5946443.1"/>
    <property type="molecule type" value="Genomic_DNA"/>
</dbReference>